<evidence type="ECO:0000313" key="1">
    <source>
        <dbReference type="EMBL" id="EHJ13300.1"/>
    </source>
</evidence>
<protein>
    <submittedName>
        <fullName evidence="1">Uncharacterized protein</fullName>
    </submittedName>
</protein>
<dbReference type="EMBL" id="AESD01000310">
    <property type="protein sequence ID" value="EHJ13300.1"/>
    <property type="molecule type" value="Genomic_DNA"/>
</dbReference>
<reference evidence="1 2" key="1">
    <citation type="journal article" date="2011" name="Front. Microbiol.">
        <title>Two Strains of Crocosphaera watsonii with Highly Conserved Genomes are Distinguished by Strain-Specific Features.</title>
        <authorList>
            <person name="Bench S.R."/>
            <person name="Ilikchyan I.N."/>
            <person name="Tripp H.J."/>
            <person name="Zehr J.P."/>
        </authorList>
    </citation>
    <scope>NUCLEOTIDE SEQUENCE [LARGE SCALE GENOMIC DNA]</scope>
    <source>
        <strain evidence="1 2">WH 0003</strain>
    </source>
</reference>
<gene>
    <name evidence="1" type="ORF">CWATWH0003_2005</name>
</gene>
<name>G5J3C8_CROWT</name>
<sequence>MNNFELRCYLETYNDPHYWEGKRFEKDSLRQKSWQECRQITDHFYNELVIRGYLTLKDSPH</sequence>
<dbReference type="GeneID" id="88765737"/>
<comment type="caution">
    <text evidence="1">The sequence shown here is derived from an EMBL/GenBank/DDBJ whole genome shotgun (WGS) entry which is preliminary data.</text>
</comment>
<proteinExistence type="predicted"/>
<accession>G5J3C8</accession>
<dbReference type="Proteomes" id="UP000003477">
    <property type="component" value="Unassembled WGS sequence"/>
</dbReference>
<dbReference type="PATRIC" id="fig|423471.3.peg.1881"/>
<organism evidence="1 2">
    <name type="scientific">Crocosphaera watsonii WH 0003</name>
    <dbReference type="NCBI Taxonomy" id="423471"/>
    <lineage>
        <taxon>Bacteria</taxon>
        <taxon>Bacillati</taxon>
        <taxon>Cyanobacteriota</taxon>
        <taxon>Cyanophyceae</taxon>
        <taxon>Oscillatoriophycideae</taxon>
        <taxon>Chroococcales</taxon>
        <taxon>Aphanothecaceae</taxon>
        <taxon>Crocosphaera</taxon>
    </lineage>
</organism>
<evidence type="ECO:0000313" key="2">
    <source>
        <dbReference type="Proteomes" id="UP000003477"/>
    </source>
</evidence>
<dbReference type="AlphaFoldDB" id="G5J3C8"/>
<dbReference type="RefSeq" id="WP_007310327.1">
    <property type="nucleotide sequence ID" value="NZ_AESD01000310.1"/>
</dbReference>